<reference evidence="3" key="1">
    <citation type="journal article" date="2014" name="Proc. Natl. Acad. Sci. U.S.A.">
        <title>Extensive sampling of basidiomycete genomes demonstrates inadequacy of the white-rot/brown-rot paradigm for wood decay fungi.</title>
        <authorList>
            <person name="Riley R."/>
            <person name="Salamov A.A."/>
            <person name="Brown D.W."/>
            <person name="Nagy L.G."/>
            <person name="Floudas D."/>
            <person name="Held B.W."/>
            <person name="Levasseur A."/>
            <person name="Lombard V."/>
            <person name="Morin E."/>
            <person name="Otillar R."/>
            <person name="Lindquist E.A."/>
            <person name="Sun H."/>
            <person name="LaButti K.M."/>
            <person name="Schmutz J."/>
            <person name="Jabbour D."/>
            <person name="Luo H."/>
            <person name="Baker S.E."/>
            <person name="Pisabarro A.G."/>
            <person name="Walton J.D."/>
            <person name="Blanchette R.A."/>
            <person name="Henrissat B."/>
            <person name="Martin F."/>
            <person name="Cullen D."/>
            <person name="Hibbett D.S."/>
            <person name="Grigoriev I.V."/>
        </authorList>
    </citation>
    <scope>NUCLEOTIDE SEQUENCE [LARGE SCALE GENOMIC DNA]</scope>
    <source>
        <strain evidence="3">MUCL 33604</strain>
    </source>
</reference>
<gene>
    <name evidence="2" type="ORF">JAAARDRAFT_32470</name>
</gene>
<name>A0A067Q9A6_9AGAM</name>
<keyword evidence="3" id="KW-1185">Reference proteome</keyword>
<proteinExistence type="predicted"/>
<evidence type="ECO:0000313" key="2">
    <source>
        <dbReference type="EMBL" id="KDQ60087.1"/>
    </source>
</evidence>
<protein>
    <submittedName>
        <fullName evidence="2">Uncharacterized protein</fullName>
    </submittedName>
</protein>
<sequence length="188" mass="19563">MKFFSLLPTVCLTALSGLSGALAAPTTNGTEDATVAVITQIQAITTTSGNLNSLCNTLSITNIFTVGPQIGITLQSIVTSVITTTTQIVQMGPSPAPYPDAIAVQIVSVLTNFVKVHQLLLSTLIGKEGFLVQFPFVAPIRLALVAIEKCVDAFAMALIKLIPTQSAAAGTQITMLKGSLTVAIAKYN</sequence>
<dbReference type="Proteomes" id="UP000027265">
    <property type="component" value="Unassembled WGS sequence"/>
</dbReference>
<dbReference type="AlphaFoldDB" id="A0A067Q9A6"/>
<dbReference type="HOGENOM" id="CLU_092498_0_1_1"/>
<dbReference type="Pfam" id="PF17615">
    <property type="entry name" value="C166"/>
    <property type="match status" value="1"/>
</dbReference>
<evidence type="ECO:0000313" key="3">
    <source>
        <dbReference type="Proteomes" id="UP000027265"/>
    </source>
</evidence>
<dbReference type="InParanoid" id="A0A067Q9A6"/>
<evidence type="ECO:0000256" key="1">
    <source>
        <dbReference type="SAM" id="SignalP"/>
    </source>
</evidence>
<keyword evidence="1" id="KW-0732">Signal</keyword>
<dbReference type="EMBL" id="KL197714">
    <property type="protein sequence ID" value="KDQ60087.1"/>
    <property type="molecule type" value="Genomic_DNA"/>
</dbReference>
<feature type="chain" id="PRO_5001647371" evidence="1">
    <location>
        <begin position="24"/>
        <end position="188"/>
    </location>
</feature>
<accession>A0A067Q9A6</accession>
<feature type="signal peptide" evidence="1">
    <location>
        <begin position="1"/>
        <end position="23"/>
    </location>
</feature>
<organism evidence="2 3">
    <name type="scientific">Jaapia argillacea MUCL 33604</name>
    <dbReference type="NCBI Taxonomy" id="933084"/>
    <lineage>
        <taxon>Eukaryota</taxon>
        <taxon>Fungi</taxon>
        <taxon>Dikarya</taxon>
        <taxon>Basidiomycota</taxon>
        <taxon>Agaricomycotina</taxon>
        <taxon>Agaricomycetes</taxon>
        <taxon>Agaricomycetidae</taxon>
        <taxon>Jaapiales</taxon>
        <taxon>Jaapiaceae</taxon>
        <taxon>Jaapia</taxon>
    </lineage>
</organism>
<dbReference type="OrthoDB" id="3210262at2759"/>